<reference evidence="2 3" key="1">
    <citation type="journal article" date="2016" name="J. Microbiol.">
        <title>Dankookia rubra gen. nov., sp. nov., an alphaproteobacterium isolated from sediment of a shallow stream.</title>
        <authorList>
            <person name="Kim W.H."/>
            <person name="Kim D.H."/>
            <person name="Kang K."/>
            <person name="Ahn T.Y."/>
        </authorList>
    </citation>
    <scope>NUCLEOTIDE SEQUENCE [LARGE SCALE GENOMIC DNA]</scope>
    <source>
        <strain evidence="2 3">JCM30602</strain>
    </source>
</reference>
<feature type="transmembrane region" description="Helical" evidence="1">
    <location>
        <begin position="106"/>
        <end position="128"/>
    </location>
</feature>
<evidence type="ECO:0000256" key="1">
    <source>
        <dbReference type="SAM" id="Phobius"/>
    </source>
</evidence>
<sequence>MAGLPGPTDIAEIERAIQLAIAPAFLLTGIFSLVTILANRLARMIDRERAVRAGLAPPLAGELDIIVRRARQVHRAIGACVLAAILLCLLIVMSFAGILLGLDVAWVLAALLAAAMLALMVALLLLLAEIGLAFRHLPLLDDD</sequence>
<dbReference type="OrthoDB" id="5396182at2"/>
<accession>A0A4R5Q930</accession>
<dbReference type="AlphaFoldDB" id="A0A4R5Q930"/>
<dbReference type="RefSeq" id="WP_133292534.1">
    <property type="nucleotide sequence ID" value="NZ_SMSJ01000105.1"/>
</dbReference>
<keyword evidence="1" id="KW-0812">Transmembrane</keyword>
<gene>
    <name evidence="2" type="ORF">E2C06_31500</name>
</gene>
<dbReference type="InterPro" id="IPR021279">
    <property type="entry name" value="DUF2721"/>
</dbReference>
<evidence type="ECO:0000313" key="3">
    <source>
        <dbReference type="Proteomes" id="UP000295096"/>
    </source>
</evidence>
<feature type="transmembrane region" description="Helical" evidence="1">
    <location>
        <begin position="76"/>
        <end position="100"/>
    </location>
</feature>
<dbReference type="EMBL" id="SMSJ01000105">
    <property type="protein sequence ID" value="TDH58647.1"/>
    <property type="molecule type" value="Genomic_DNA"/>
</dbReference>
<evidence type="ECO:0000313" key="2">
    <source>
        <dbReference type="EMBL" id="TDH58647.1"/>
    </source>
</evidence>
<dbReference type="Pfam" id="PF11026">
    <property type="entry name" value="DUF2721"/>
    <property type="match status" value="1"/>
</dbReference>
<organism evidence="2 3">
    <name type="scientific">Dankookia rubra</name>
    <dbReference type="NCBI Taxonomy" id="1442381"/>
    <lineage>
        <taxon>Bacteria</taxon>
        <taxon>Pseudomonadati</taxon>
        <taxon>Pseudomonadota</taxon>
        <taxon>Alphaproteobacteria</taxon>
        <taxon>Acetobacterales</taxon>
        <taxon>Roseomonadaceae</taxon>
        <taxon>Dankookia</taxon>
    </lineage>
</organism>
<name>A0A4R5Q930_9PROT</name>
<dbReference type="Proteomes" id="UP000295096">
    <property type="component" value="Unassembled WGS sequence"/>
</dbReference>
<keyword evidence="1" id="KW-1133">Transmembrane helix</keyword>
<comment type="caution">
    <text evidence="2">The sequence shown here is derived from an EMBL/GenBank/DDBJ whole genome shotgun (WGS) entry which is preliminary data.</text>
</comment>
<proteinExistence type="predicted"/>
<keyword evidence="3" id="KW-1185">Reference proteome</keyword>
<protein>
    <submittedName>
        <fullName evidence="2">DUF2721 domain-containing protein</fullName>
    </submittedName>
</protein>
<keyword evidence="1" id="KW-0472">Membrane</keyword>
<feature type="transmembrane region" description="Helical" evidence="1">
    <location>
        <begin position="20"/>
        <end position="42"/>
    </location>
</feature>